<evidence type="ECO:0000256" key="1">
    <source>
        <dbReference type="SAM" id="Phobius"/>
    </source>
</evidence>
<dbReference type="EMBL" id="CP158367">
    <property type="protein sequence ID" value="XBX75695.1"/>
    <property type="molecule type" value="Genomic_DNA"/>
</dbReference>
<dbReference type="RefSeq" id="WP_350344435.1">
    <property type="nucleotide sequence ID" value="NZ_CP158367.1"/>
</dbReference>
<feature type="transmembrane region" description="Helical" evidence="1">
    <location>
        <begin position="27"/>
        <end position="49"/>
    </location>
</feature>
<reference evidence="2" key="1">
    <citation type="journal article" date="2013" name="Extremophiles">
        <title>Proteinivorax tanatarense gen. nov., sp. nov., an anaerobic, haloalkaliphilic, proteolytic bacterium isolated from a decaying algal bloom, and proposal of Proteinivoraceae fam. nov.</title>
        <authorList>
            <person name="Kevbrin V."/>
            <person name="Boltyanskaya Y."/>
            <person name="Zhilina T."/>
            <person name="Kolganova T."/>
            <person name="Lavrentjeva E."/>
            <person name="Kuznetsov B."/>
        </authorList>
    </citation>
    <scope>NUCLEOTIDE SEQUENCE</scope>
    <source>
        <strain evidence="2">Z-910T</strain>
    </source>
</reference>
<gene>
    <name evidence="2" type="ORF">PRVXT_000848</name>
</gene>
<sequence length="400" mass="46587">MAKKKKKKITKKSDYTPKSKKMTKGDYVALGVFIALAVLIVGFTSYYFFFYKPSVETTVTAKGEEFIYRYRNIDYNDYSNDPVLELLTPQLGSQAQGALQEELREFQIDEYMSTAQEIEAEVKDVGWDSAKVRVKYFWNVKSLTQEEAIWTYLDLTFEKVEVENEDGDLETRWLVGSIMPPNVRESNEIISKKEQPIKELVLEYFSDELEVNLEDDEIEVVESGLDRSTVRVFISNEDIKDVIVVNTGDNWEIDSVNRAPDEVFEKIALREELKSTSIDFIEKYYNISDYETFSFSPVVELLTDERATELKEEKEDLLLEFIDAELKAQVSDSEADIVKINEDEAVVKVIYQYFEQGVDETFEDWMGKYIEFVNVDGEWLINEFYSVPTDEIIQIREDKN</sequence>
<dbReference type="AlphaFoldDB" id="A0AAU7VNT2"/>
<name>A0AAU7VNT2_9FIRM</name>
<protein>
    <submittedName>
        <fullName evidence="2">Uncharacterized protein</fullName>
    </submittedName>
</protein>
<keyword evidence="1" id="KW-0812">Transmembrane</keyword>
<accession>A0AAU7VNT2</accession>
<organism evidence="2">
    <name type="scientific">Proteinivorax tanatarense</name>
    <dbReference type="NCBI Taxonomy" id="1260629"/>
    <lineage>
        <taxon>Bacteria</taxon>
        <taxon>Bacillati</taxon>
        <taxon>Bacillota</taxon>
        <taxon>Clostridia</taxon>
        <taxon>Eubacteriales</taxon>
        <taxon>Proteinivoracaceae</taxon>
        <taxon>Proteinivorax</taxon>
    </lineage>
</organism>
<keyword evidence="1" id="KW-0472">Membrane</keyword>
<keyword evidence="1" id="KW-1133">Transmembrane helix</keyword>
<evidence type="ECO:0000313" key="2">
    <source>
        <dbReference type="EMBL" id="XBX75695.1"/>
    </source>
</evidence>
<reference evidence="2" key="2">
    <citation type="submission" date="2024-06" db="EMBL/GenBank/DDBJ databases">
        <authorList>
            <person name="Petrova K.O."/>
            <person name="Toshchakov S.V."/>
            <person name="Boltjanskaja Y.V."/>
            <person name="Kevbrin V."/>
        </authorList>
    </citation>
    <scope>NUCLEOTIDE SEQUENCE</scope>
    <source>
        <strain evidence="2">Z-910T</strain>
    </source>
</reference>
<proteinExistence type="predicted"/>